<proteinExistence type="inferred from homology"/>
<sequence length="254" mass="26737">MTTKTLVSAIALAVSTFTSAMAADVSMPYKAAPAAPAFSWTGCYVGGNGGGGRGVNEQQPLVGITFNADHNSGWLAGVQGGCDYQVGSLVVGLEGQFDWADMKDTTPTLIPGGGVGLLLTTQLDRVATATGRIGYAFDRVLFYAKGGAAFAHFNHQMTQTDFAAFTVDFKGSRDVAGFVVGAGIEYALLPNLSLKAEYNYFDFGTNGYTLNCSGNPACAGTPFFPVSVRQNMQTVMLGVNWRFNTALAPLVARY</sequence>
<feature type="signal peptide" evidence="6">
    <location>
        <begin position="1"/>
        <end position="22"/>
    </location>
</feature>
<evidence type="ECO:0000256" key="1">
    <source>
        <dbReference type="ARBA" id="ARBA00004442"/>
    </source>
</evidence>
<gene>
    <name evidence="8" type="ORF">E4K65_28855</name>
</gene>
<keyword evidence="2 6" id="KW-0732">Signal</keyword>
<dbReference type="Gene3D" id="2.40.160.20">
    <property type="match status" value="1"/>
</dbReference>
<protein>
    <submittedName>
        <fullName evidence="8">Porin family protein</fullName>
    </submittedName>
</protein>
<accession>A0A4Y9LQI9</accession>
<dbReference type="PANTHER" id="PTHR34001:SF3">
    <property type="entry name" value="BLL7405 PROTEIN"/>
    <property type="match status" value="1"/>
</dbReference>
<dbReference type="GO" id="GO:0009279">
    <property type="term" value="C:cell outer membrane"/>
    <property type="evidence" value="ECO:0007669"/>
    <property type="project" value="UniProtKB-SubCell"/>
</dbReference>
<dbReference type="SUPFAM" id="SSF56925">
    <property type="entry name" value="OMPA-like"/>
    <property type="match status" value="1"/>
</dbReference>
<evidence type="ECO:0000256" key="2">
    <source>
        <dbReference type="ARBA" id="ARBA00022729"/>
    </source>
</evidence>
<evidence type="ECO:0000313" key="9">
    <source>
        <dbReference type="Proteomes" id="UP000297966"/>
    </source>
</evidence>
<keyword evidence="3" id="KW-0472">Membrane</keyword>
<comment type="subcellular location">
    <subcellularLocation>
        <location evidence="1">Cell outer membrane</location>
    </subcellularLocation>
</comment>
<dbReference type="Pfam" id="PF13505">
    <property type="entry name" value="OMP_b-brl"/>
    <property type="match status" value="1"/>
</dbReference>
<reference evidence="8 9" key="1">
    <citation type="submission" date="2019-03" db="EMBL/GenBank/DDBJ databases">
        <title>Bradyrhizobium diversity isolated from nodules of Chamaecrista fasciculata.</title>
        <authorList>
            <person name="Klepa M.S."/>
            <person name="Urquiaga M.O."/>
            <person name="Hungria M."/>
            <person name="Delamuta J.R."/>
        </authorList>
    </citation>
    <scope>NUCLEOTIDE SEQUENCE [LARGE SCALE GENOMIC DNA]</scope>
    <source>
        <strain evidence="8 9">CNPSo 3448</strain>
    </source>
</reference>
<dbReference type="RefSeq" id="WP_135177011.1">
    <property type="nucleotide sequence ID" value="NZ_JBIYER010000001.1"/>
</dbReference>
<dbReference type="EMBL" id="SPQT01000019">
    <property type="protein sequence ID" value="TFV44303.1"/>
    <property type="molecule type" value="Genomic_DNA"/>
</dbReference>
<comment type="similarity">
    <text evidence="5">Belongs to the Omp25/RopB family.</text>
</comment>
<dbReference type="OrthoDB" id="9815357at2"/>
<comment type="caution">
    <text evidence="8">The sequence shown here is derived from an EMBL/GenBank/DDBJ whole genome shotgun (WGS) entry which is preliminary data.</text>
</comment>
<keyword evidence="9" id="KW-1185">Reference proteome</keyword>
<evidence type="ECO:0000259" key="7">
    <source>
        <dbReference type="Pfam" id="PF13505"/>
    </source>
</evidence>
<organism evidence="8 9">
    <name type="scientific">Bradyrhizobium niftali</name>
    <dbReference type="NCBI Taxonomy" id="2560055"/>
    <lineage>
        <taxon>Bacteria</taxon>
        <taxon>Pseudomonadati</taxon>
        <taxon>Pseudomonadota</taxon>
        <taxon>Alphaproteobacteria</taxon>
        <taxon>Hyphomicrobiales</taxon>
        <taxon>Nitrobacteraceae</taxon>
        <taxon>Bradyrhizobium</taxon>
    </lineage>
</organism>
<feature type="chain" id="PRO_5021265947" evidence="6">
    <location>
        <begin position="23"/>
        <end position="254"/>
    </location>
</feature>
<dbReference type="PANTHER" id="PTHR34001">
    <property type="entry name" value="BLL7405 PROTEIN"/>
    <property type="match status" value="1"/>
</dbReference>
<dbReference type="InterPro" id="IPR011250">
    <property type="entry name" value="OMP/PagP_B-barrel"/>
</dbReference>
<evidence type="ECO:0000256" key="5">
    <source>
        <dbReference type="ARBA" id="ARBA00038306"/>
    </source>
</evidence>
<dbReference type="InterPro" id="IPR051692">
    <property type="entry name" value="OMP-like"/>
</dbReference>
<dbReference type="InterPro" id="IPR027385">
    <property type="entry name" value="Beta-barrel_OMP"/>
</dbReference>
<keyword evidence="4" id="KW-0998">Cell outer membrane</keyword>
<dbReference type="AlphaFoldDB" id="A0A4Y9LQI9"/>
<feature type="domain" description="Outer membrane protein beta-barrel" evidence="7">
    <location>
        <begin position="23"/>
        <end position="211"/>
    </location>
</feature>
<evidence type="ECO:0000256" key="3">
    <source>
        <dbReference type="ARBA" id="ARBA00023136"/>
    </source>
</evidence>
<evidence type="ECO:0000313" key="8">
    <source>
        <dbReference type="EMBL" id="TFV44303.1"/>
    </source>
</evidence>
<name>A0A4Y9LQI9_9BRAD</name>
<evidence type="ECO:0000256" key="6">
    <source>
        <dbReference type="SAM" id="SignalP"/>
    </source>
</evidence>
<evidence type="ECO:0000256" key="4">
    <source>
        <dbReference type="ARBA" id="ARBA00023237"/>
    </source>
</evidence>
<dbReference type="Proteomes" id="UP000297966">
    <property type="component" value="Unassembled WGS sequence"/>
</dbReference>